<sequence>MGDKLNGDGLWASRMMLPEHKEAILRKNREPLMRSMPALDGQELELIERTLAESYHDHRSVKMQLFDEFEQEEVCGIVTAVQTYRREIKVHLPDGDYRWIPLDRILSTDF</sequence>
<gene>
    <name evidence="1" type="ORF">SAMN04488542_102251</name>
</gene>
<dbReference type="AlphaFoldDB" id="A0A1G7G1J2"/>
<evidence type="ECO:0000313" key="1">
    <source>
        <dbReference type="EMBL" id="SDE81960.1"/>
    </source>
</evidence>
<evidence type="ECO:0000313" key="2">
    <source>
        <dbReference type="Proteomes" id="UP000198972"/>
    </source>
</evidence>
<reference evidence="1 2" key="1">
    <citation type="submission" date="2016-10" db="EMBL/GenBank/DDBJ databases">
        <authorList>
            <person name="de Groot N.N."/>
        </authorList>
    </citation>
    <scope>NUCLEOTIDE SEQUENCE [LARGE SCALE GENOMIC DNA]</scope>
    <source>
        <strain evidence="1 2">DSM 28129</strain>
    </source>
</reference>
<dbReference type="Pfam" id="PF08863">
    <property type="entry name" value="YolD"/>
    <property type="match status" value="1"/>
</dbReference>
<accession>A0A1G7G1J2</accession>
<dbReference type="Proteomes" id="UP000198972">
    <property type="component" value="Unassembled WGS sequence"/>
</dbReference>
<name>A0A1G7G1J2_9BACL</name>
<dbReference type="EMBL" id="FNBG01000002">
    <property type="protein sequence ID" value="SDE81960.1"/>
    <property type="molecule type" value="Genomic_DNA"/>
</dbReference>
<proteinExistence type="predicted"/>
<dbReference type="InterPro" id="IPR014962">
    <property type="entry name" value="YolD"/>
</dbReference>
<dbReference type="STRING" id="670482.SAMN04488542_102251"/>
<protein>
    <submittedName>
        <fullName evidence="1">YolD-like protein</fullName>
    </submittedName>
</protein>
<keyword evidence="2" id="KW-1185">Reference proteome</keyword>
<organism evidence="1 2">
    <name type="scientific">Fontibacillus panacisegetis</name>
    <dbReference type="NCBI Taxonomy" id="670482"/>
    <lineage>
        <taxon>Bacteria</taxon>
        <taxon>Bacillati</taxon>
        <taxon>Bacillota</taxon>
        <taxon>Bacilli</taxon>
        <taxon>Bacillales</taxon>
        <taxon>Paenibacillaceae</taxon>
        <taxon>Fontibacillus</taxon>
    </lineage>
</organism>
<dbReference type="RefSeq" id="WP_245742257.1">
    <property type="nucleotide sequence ID" value="NZ_FNBG01000002.1"/>
</dbReference>